<evidence type="ECO:0000256" key="1">
    <source>
        <dbReference type="SAM" id="MobiDB-lite"/>
    </source>
</evidence>
<accession>A0A0E9RTK1</accession>
<dbReference type="AlphaFoldDB" id="A0A0E9RTK1"/>
<evidence type="ECO:0000313" key="2">
    <source>
        <dbReference type="EMBL" id="JAH32484.1"/>
    </source>
</evidence>
<dbReference type="EMBL" id="GBXM01076093">
    <property type="protein sequence ID" value="JAH32484.1"/>
    <property type="molecule type" value="Transcribed_RNA"/>
</dbReference>
<organism evidence="2">
    <name type="scientific">Anguilla anguilla</name>
    <name type="common">European freshwater eel</name>
    <name type="synonym">Muraena anguilla</name>
    <dbReference type="NCBI Taxonomy" id="7936"/>
    <lineage>
        <taxon>Eukaryota</taxon>
        <taxon>Metazoa</taxon>
        <taxon>Chordata</taxon>
        <taxon>Craniata</taxon>
        <taxon>Vertebrata</taxon>
        <taxon>Euteleostomi</taxon>
        <taxon>Actinopterygii</taxon>
        <taxon>Neopterygii</taxon>
        <taxon>Teleostei</taxon>
        <taxon>Anguilliformes</taxon>
        <taxon>Anguillidae</taxon>
        <taxon>Anguilla</taxon>
    </lineage>
</organism>
<feature type="compositionally biased region" description="Polar residues" evidence="1">
    <location>
        <begin position="15"/>
        <end position="24"/>
    </location>
</feature>
<name>A0A0E9RTK1_ANGAN</name>
<sequence>MHRQHSLQSLPPALPNTTVRSKTPTSHWTAFLSVIPYLPSGDMSHYTIWVIQ</sequence>
<reference evidence="2" key="1">
    <citation type="submission" date="2014-11" db="EMBL/GenBank/DDBJ databases">
        <authorList>
            <person name="Amaro Gonzalez C."/>
        </authorList>
    </citation>
    <scope>NUCLEOTIDE SEQUENCE</scope>
</reference>
<proteinExistence type="predicted"/>
<protein>
    <submittedName>
        <fullName evidence="2">Uncharacterized protein</fullName>
    </submittedName>
</protein>
<feature type="region of interest" description="Disordered" evidence="1">
    <location>
        <begin position="1"/>
        <end position="24"/>
    </location>
</feature>
<reference evidence="2" key="2">
    <citation type="journal article" date="2015" name="Fish Shellfish Immunol.">
        <title>Early steps in the European eel (Anguilla anguilla)-Vibrio vulnificus interaction in the gills: Role of the RtxA13 toxin.</title>
        <authorList>
            <person name="Callol A."/>
            <person name="Pajuelo D."/>
            <person name="Ebbesson L."/>
            <person name="Teles M."/>
            <person name="MacKenzie S."/>
            <person name="Amaro C."/>
        </authorList>
    </citation>
    <scope>NUCLEOTIDE SEQUENCE</scope>
</reference>